<dbReference type="Pfam" id="PF00394">
    <property type="entry name" value="Cu-oxidase"/>
    <property type="match status" value="1"/>
</dbReference>
<dbReference type="SUPFAM" id="SSF49503">
    <property type="entry name" value="Cupredoxins"/>
    <property type="match status" value="3"/>
</dbReference>
<feature type="domain" description="Plastocyanin-like" evidence="4">
    <location>
        <begin position="114"/>
        <end position="191"/>
    </location>
</feature>
<dbReference type="InterPro" id="IPR011707">
    <property type="entry name" value="Cu-oxidase-like_N"/>
</dbReference>
<feature type="domain" description="Plastocyanin-like" evidence="4">
    <location>
        <begin position="63"/>
        <end position="99"/>
    </location>
</feature>
<dbReference type="AlphaFoldDB" id="A0A2X4VLW2"/>
<evidence type="ECO:0000259" key="2">
    <source>
        <dbReference type="Pfam" id="PF00394"/>
    </source>
</evidence>
<dbReference type="GO" id="GO:0005507">
    <property type="term" value="F:copper ion binding"/>
    <property type="evidence" value="ECO:0007669"/>
    <property type="project" value="InterPro"/>
</dbReference>
<evidence type="ECO:0000259" key="3">
    <source>
        <dbReference type="Pfam" id="PF07731"/>
    </source>
</evidence>
<dbReference type="STRING" id="1348624.GCA_001591545_02556"/>
<dbReference type="EC" id="1.3.3.5" evidence="5"/>
<gene>
    <name evidence="5" type="primary">cotA</name>
    <name evidence="5" type="ORF">NCTC4824_00656</name>
</gene>
<proteinExistence type="inferred from homology"/>
<keyword evidence="6" id="KW-1185">Reference proteome</keyword>
<accession>A0A2X4VLW2</accession>
<dbReference type="EMBL" id="LS483476">
    <property type="protein sequence ID" value="SQI53127.1"/>
    <property type="molecule type" value="Genomic_DNA"/>
</dbReference>
<evidence type="ECO:0000313" key="5">
    <source>
        <dbReference type="EMBL" id="SQI53127.1"/>
    </source>
</evidence>
<dbReference type="InterPro" id="IPR045087">
    <property type="entry name" value="Cu-oxidase_fam"/>
</dbReference>
<dbReference type="Pfam" id="PF07732">
    <property type="entry name" value="Cu-oxidase_3"/>
    <property type="match status" value="2"/>
</dbReference>
<evidence type="ECO:0000313" key="6">
    <source>
        <dbReference type="Proteomes" id="UP000249134"/>
    </source>
</evidence>
<dbReference type="InterPro" id="IPR011706">
    <property type="entry name" value="Cu-oxidase_C"/>
</dbReference>
<dbReference type="KEGG" id="blen:NCTC4824_00656"/>
<organism evidence="5 6">
    <name type="scientific">Lederbergia lenta</name>
    <name type="common">Bacillus lentus</name>
    <dbReference type="NCBI Taxonomy" id="1467"/>
    <lineage>
        <taxon>Bacteria</taxon>
        <taxon>Bacillati</taxon>
        <taxon>Bacillota</taxon>
        <taxon>Bacilli</taxon>
        <taxon>Bacillales</taxon>
        <taxon>Bacillaceae</taxon>
        <taxon>Lederbergia</taxon>
    </lineage>
</organism>
<dbReference type="GO" id="GO:0047705">
    <property type="term" value="F:bilirubin oxidase activity"/>
    <property type="evidence" value="ECO:0007669"/>
    <property type="project" value="UniProtKB-EC"/>
</dbReference>
<dbReference type="Proteomes" id="UP000249134">
    <property type="component" value="Chromosome 1"/>
</dbReference>
<dbReference type="PANTHER" id="PTHR48267">
    <property type="entry name" value="CUPREDOXIN SUPERFAMILY PROTEIN"/>
    <property type="match status" value="1"/>
</dbReference>
<evidence type="ECO:0000256" key="1">
    <source>
        <dbReference type="ARBA" id="ARBA00010609"/>
    </source>
</evidence>
<dbReference type="RefSeq" id="WP_111703391.1">
    <property type="nucleotide sequence ID" value="NZ_LS483476.1"/>
</dbReference>
<protein>
    <submittedName>
        <fullName evidence="5">Spore copper-dependent laccase</fullName>
        <ecNumber evidence="5">1.3.3.5</ecNumber>
    </submittedName>
</protein>
<dbReference type="PANTHER" id="PTHR48267:SF1">
    <property type="entry name" value="BILIRUBIN OXIDASE"/>
    <property type="match status" value="1"/>
</dbReference>
<sequence length="520" mass="59840">MLRATDQKIGKVDPSKPDTIPKFVDELPIPITAKPKTFRKNEPYYEIDMRQAMHQFHKFFPPTKIWGYNGVYPGPTLDMQKDQTIHVKWINNLPKQNLLPIDRTLHGSADSPDSRTVVHVHGAHVASDSDGYPESWFTKNFAQTGPTFTRKVYEYTNHQMGATLWYHDHAMGITRLNVYTGLAGFYLIRDPIEKKLKLPSGKYEIPLMIQDKSFQADGSLFYPENTAPPNEEVNPSVVPAFNGNTILVNGKIWPHLKVEPRKYRFRILNASNTNAYTLKLGNNQSFYLIGTDGGLVPEPVELESLPLEPAERADIIIDFSKWNGKQFVLQNTNEEGNLGVIMQFKVMLPLSQRDTSQIPELLIPSQPLDEHMAEKTRLLTLGAITDEYDRPMLLLDNRMWHDPVTEKPMLNSIEIWKFINLTPFPHPIHIHLIEFKILHRRPFDLDIFLETGAIEYTGPAIEPEKHERGWKDTVKVDTGTVTSVIMQFTNHVGDYVWHCHILEHEDYDMMRPFQVVKDPE</sequence>
<dbReference type="Pfam" id="PF07731">
    <property type="entry name" value="Cu-oxidase_2"/>
    <property type="match status" value="1"/>
</dbReference>
<comment type="similarity">
    <text evidence="1">Belongs to the multicopper oxidase family.</text>
</comment>
<dbReference type="CDD" id="cd13844">
    <property type="entry name" value="CuRO_1_BOD_CotA_like"/>
    <property type="match status" value="1"/>
</dbReference>
<dbReference type="CDD" id="cd13891">
    <property type="entry name" value="CuRO_3_CotA_like"/>
    <property type="match status" value="1"/>
</dbReference>
<evidence type="ECO:0000259" key="4">
    <source>
        <dbReference type="Pfam" id="PF07732"/>
    </source>
</evidence>
<feature type="domain" description="Plastocyanin-like" evidence="3">
    <location>
        <begin position="392"/>
        <end position="517"/>
    </location>
</feature>
<keyword evidence="5" id="KW-0560">Oxidoreductase</keyword>
<dbReference type="InterPro" id="IPR008972">
    <property type="entry name" value="Cupredoxin"/>
</dbReference>
<dbReference type="Gene3D" id="2.60.40.420">
    <property type="entry name" value="Cupredoxins - blue copper proteins"/>
    <property type="match status" value="3"/>
</dbReference>
<feature type="domain" description="Plastocyanin-like" evidence="2">
    <location>
        <begin position="243"/>
        <end position="332"/>
    </location>
</feature>
<name>A0A2X4VLW2_LEDLE</name>
<dbReference type="InterPro" id="IPR001117">
    <property type="entry name" value="Cu-oxidase_2nd"/>
</dbReference>
<reference evidence="5 6" key="1">
    <citation type="submission" date="2018-06" db="EMBL/GenBank/DDBJ databases">
        <authorList>
            <consortium name="Pathogen Informatics"/>
            <person name="Doyle S."/>
        </authorList>
    </citation>
    <scope>NUCLEOTIDE SEQUENCE [LARGE SCALE GENOMIC DNA]</scope>
    <source>
        <strain evidence="5 6">NCTC4824</strain>
    </source>
</reference>
<dbReference type="CDD" id="cd13868">
    <property type="entry name" value="CuRO_2_CotA_like"/>
    <property type="match status" value="1"/>
</dbReference>